<dbReference type="Proteomes" id="UP001145114">
    <property type="component" value="Unassembled WGS sequence"/>
</dbReference>
<proteinExistence type="predicted"/>
<evidence type="ECO:0000313" key="2">
    <source>
        <dbReference type="Proteomes" id="UP001145114"/>
    </source>
</evidence>
<organism evidence="1 2">
    <name type="scientific">Spiromyces aspiralis</name>
    <dbReference type="NCBI Taxonomy" id="68401"/>
    <lineage>
        <taxon>Eukaryota</taxon>
        <taxon>Fungi</taxon>
        <taxon>Fungi incertae sedis</taxon>
        <taxon>Zoopagomycota</taxon>
        <taxon>Kickxellomycotina</taxon>
        <taxon>Kickxellomycetes</taxon>
        <taxon>Kickxellales</taxon>
        <taxon>Kickxellaceae</taxon>
        <taxon>Spiromyces</taxon>
    </lineage>
</organism>
<dbReference type="EMBL" id="JAMZIH010006643">
    <property type="protein sequence ID" value="KAJ1673718.1"/>
    <property type="molecule type" value="Genomic_DNA"/>
</dbReference>
<sequence length="418" mass="45588">MTSPATTTTTTTAPTSDSRIFSIEGRGLTLTTAEDIKEWIEAIHNVQDLEEIRLNGNTIGVEAAEALAQVLNSKPTLRVVKLNDIFTGRLREEVGRATKVICDAIKDHENLEVLDLSDNAFGPTGADAMYDLLATNGSLKALYLSNTGLGIQGGKTIAKALMRRHEKNIKEGKSSNLRKIFIGRNRLENGSSQELSDVFASIGTLTEVHMPQNGIRPEGIAILVEGLAKSPGLEVLNLQDNTFTESGSLALAGALSKWNNLRHLDVGDSLLGARGGLRVIETLRVSTKLSYLNLQYNEIEQDGANKLAEVLPLLTKLEVLELNGNRFEGDGEAADNIRSALAKNDLEHILGSLSDMEELTEDEEEEEEEEEEESSKLNAQIVETKKEREVVLDKEAEANVEKSVQGLIDQITKSFGLN</sequence>
<protein>
    <submittedName>
        <fullName evidence="1">Ran GAP Rna1</fullName>
    </submittedName>
</protein>
<comment type="caution">
    <text evidence="1">The sequence shown here is derived from an EMBL/GenBank/DDBJ whole genome shotgun (WGS) entry which is preliminary data.</text>
</comment>
<gene>
    <name evidence="1" type="primary">rna1</name>
    <name evidence="1" type="ORF">EV182_004698</name>
</gene>
<name>A0ACC1HF34_9FUNG</name>
<keyword evidence="2" id="KW-1185">Reference proteome</keyword>
<reference evidence="1" key="1">
    <citation type="submission" date="2022-06" db="EMBL/GenBank/DDBJ databases">
        <title>Phylogenomic reconstructions and comparative analyses of Kickxellomycotina fungi.</title>
        <authorList>
            <person name="Reynolds N.K."/>
            <person name="Stajich J.E."/>
            <person name="Barry K."/>
            <person name="Grigoriev I.V."/>
            <person name="Crous P."/>
            <person name="Smith M.E."/>
        </authorList>
    </citation>
    <scope>NUCLEOTIDE SEQUENCE</scope>
    <source>
        <strain evidence="1">RSA 2271</strain>
    </source>
</reference>
<accession>A0ACC1HF34</accession>
<evidence type="ECO:0000313" key="1">
    <source>
        <dbReference type="EMBL" id="KAJ1673718.1"/>
    </source>
</evidence>